<dbReference type="PROSITE" id="PS51194">
    <property type="entry name" value="HELICASE_CTER"/>
    <property type="match status" value="1"/>
</dbReference>
<feature type="domain" description="Helicase ATP-binding" evidence="13">
    <location>
        <begin position="455"/>
        <end position="649"/>
    </location>
</feature>
<keyword evidence="9" id="KW-0234">DNA repair</keyword>
<dbReference type="InterPro" id="IPR014001">
    <property type="entry name" value="Helicase_ATP-bd"/>
</dbReference>
<keyword evidence="16" id="KW-1185">Reference proteome</keyword>
<sequence>MGPIGDPEDLRILSNPSILVSRPSSPDSELSELSELSDSPSESRTADVGSIAMAQSLGDVGELAAAGLVAQAVDQEVLEQEVAVKAEKAIIEKEDERDQKRLEKTNTEKEKLVYSLGRLQNSLHNSRITAPEKREIRTTIEEVQQKINGYNQDISQITARIASRSRVAADLMTVEPLAPGGKRADETERNYLIRTGKITPFSQIPGAERNTDPISNSLMSFGAISHQNLRRPGFRQISAPAGESSGEEGEIMEVRPQHHPRPTEVPPIIIDLTTDSDSEDGMPPLKRRRVNTGSVSDDDDFVPERHVKKAPRRGKNKPVEAGDDFAFSEVVGEETDDDDDFFGGKDEATVKSKRGKGRGAVKTVEAEDTRKFDDGNEKSYLARLKKWTQDRKKAREQQKTQNEDTIEKKYEEELDEWLMLHPTESDAVFDGGLKIPGDIFPSLFDYQKVGVQWLWELHAQNAGGIIGDEMGLGKTIQIISFIAGLHHSCLLTKPVLIVAPATVLKQWANEFHLWWPPLRVSILHSSGSGMLNIEQEDDDDDDDDLLENGRSIKRTRNQTGARKVVKKVFDKGHVLITSYSGLKSYEELLLDKEWEYAILDEGHKIRNPDADISIACKKLKTHHRIILSGTPLQNNLIELWSLFDFVFPGRLGILPIFKAQIEVPIRIGGYAGATNVQVMTAQHCSEILRELMGPYLIRRVKVDVAADLPKKSEQVLFCKLTRPQCEAYQTFLGSGEMREVMVGNRNRLFAIDVLRKICNHPDLADRVHLKGMRDYDYGSGALSGKMQITKSLLQMWKLQGHKTLLFAQTRQMLDILERYIKNLPEGFKYRRMDGNTPIQRRQEMVDEFNNDESIDVFLLTTKVGGLGVNLTGADRVIIYDPDWNPSTDMQARERAWRLGQKRPVTIYRLLTAGTIEEKIYHRQIFKQHLALKVLTDANQKLFFRSDDLHDLFSLGGSAFAGTETGTMFAGAEKIFEQGVSPLTAELSEDDPSQLRNIAGVAGLERLSDAEIAASAAAAKTDEQNLMASLFAGTGVVSSLEHDSVIHASSSSTPPRNPLERQAIKVAQAAAKALRESIKATQGAKIGTVTWTGRKGDAGREKDDRPVVKTAAGLLATLRRQNKWKPSSEPMSRTASGSRSGNGSGGISPLSGLSGAGSSTASPRVVSKGAVTKPAARRPPGLKVPGLAGKLREFFKGKGGKALSTEISAFGRTVVDEKDDQQMMEFRHLIKEIAVFRRGERIWELKGEFV</sequence>
<dbReference type="Pfam" id="PF00176">
    <property type="entry name" value="SNF2-rel_dom"/>
    <property type="match status" value="1"/>
</dbReference>
<evidence type="ECO:0000256" key="1">
    <source>
        <dbReference type="ARBA" id="ARBA00004123"/>
    </source>
</evidence>
<keyword evidence="10" id="KW-0539">Nucleus</keyword>
<keyword evidence="7" id="KW-0067">ATP-binding</keyword>
<dbReference type="PANTHER" id="PTHR45629:SF7">
    <property type="entry name" value="DNA EXCISION REPAIR PROTEIN ERCC-6-RELATED"/>
    <property type="match status" value="1"/>
</dbReference>
<proteinExistence type="inferred from homology"/>
<dbReference type="EMBL" id="JBBBZM010000121">
    <property type="protein sequence ID" value="KAL0633587.1"/>
    <property type="molecule type" value="Genomic_DNA"/>
</dbReference>
<keyword evidence="8" id="KW-0238">DNA-binding</keyword>
<evidence type="ECO:0000256" key="5">
    <source>
        <dbReference type="ARBA" id="ARBA00022801"/>
    </source>
</evidence>
<feature type="compositionally biased region" description="Low complexity" evidence="12">
    <location>
        <begin position="21"/>
        <end position="43"/>
    </location>
</feature>
<evidence type="ECO:0000313" key="16">
    <source>
        <dbReference type="Proteomes" id="UP001447188"/>
    </source>
</evidence>
<dbReference type="CDD" id="cd18793">
    <property type="entry name" value="SF2_C_SNF"/>
    <property type="match status" value="1"/>
</dbReference>
<dbReference type="InterPro" id="IPR049730">
    <property type="entry name" value="SNF2/RAD54-like_C"/>
</dbReference>
<dbReference type="InterPro" id="IPR000330">
    <property type="entry name" value="SNF2_N"/>
</dbReference>
<protein>
    <submittedName>
        <fullName evidence="15">DNA repair protein rhp26</fullName>
    </submittedName>
</protein>
<evidence type="ECO:0000256" key="8">
    <source>
        <dbReference type="ARBA" id="ARBA00023125"/>
    </source>
</evidence>
<dbReference type="Proteomes" id="UP001447188">
    <property type="component" value="Unassembled WGS sequence"/>
</dbReference>
<evidence type="ECO:0000256" key="7">
    <source>
        <dbReference type="ARBA" id="ARBA00022840"/>
    </source>
</evidence>
<dbReference type="InterPro" id="IPR058951">
    <property type="entry name" value="WHD_Rad26_CSB-like"/>
</dbReference>
<gene>
    <name evidence="15" type="primary">rhp26</name>
    <name evidence="15" type="ORF">Q9L58_007547</name>
</gene>
<dbReference type="InterPro" id="IPR050496">
    <property type="entry name" value="SNF2_RAD54_helicase_repair"/>
</dbReference>
<dbReference type="Pfam" id="PF00271">
    <property type="entry name" value="Helicase_C"/>
    <property type="match status" value="1"/>
</dbReference>
<keyword evidence="6" id="KW-0347">Helicase</keyword>
<feature type="coiled-coil region" evidence="11">
    <location>
        <begin position="83"/>
        <end position="160"/>
    </location>
</feature>
<evidence type="ECO:0000256" key="4">
    <source>
        <dbReference type="ARBA" id="ARBA00022763"/>
    </source>
</evidence>
<comment type="similarity">
    <text evidence="2">Belongs to the SNF2/RAD54 helicase family.</text>
</comment>
<feature type="region of interest" description="Disordered" evidence="12">
    <location>
        <begin position="1"/>
        <end position="47"/>
    </location>
</feature>
<feature type="region of interest" description="Disordered" evidence="12">
    <location>
        <begin position="1114"/>
        <end position="1183"/>
    </location>
</feature>
<evidence type="ECO:0000256" key="2">
    <source>
        <dbReference type="ARBA" id="ARBA00007025"/>
    </source>
</evidence>
<name>A0ABR3GC91_9PEZI</name>
<comment type="caution">
    <text evidence="15">The sequence shown here is derived from an EMBL/GenBank/DDBJ whole genome shotgun (WGS) entry which is preliminary data.</text>
</comment>
<dbReference type="PANTHER" id="PTHR45629">
    <property type="entry name" value="SNF2/RAD54 FAMILY MEMBER"/>
    <property type="match status" value="1"/>
</dbReference>
<organism evidence="15 16">
    <name type="scientific">Discina gigas</name>
    <dbReference type="NCBI Taxonomy" id="1032678"/>
    <lineage>
        <taxon>Eukaryota</taxon>
        <taxon>Fungi</taxon>
        <taxon>Dikarya</taxon>
        <taxon>Ascomycota</taxon>
        <taxon>Pezizomycotina</taxon>
        <taxon>Pezizomycetes</taxon>
        <taxon>Pezizales</taxon>
        <taxon>Discinaceae</taxon>
        <taxon>Discina</taxon>
    </lineage>
</organism>
<feature type="region of interest" description="Disordered" evidence="12">
    <location>
        <begin position="273"/>
        <end position="301"/>
    </location>
</feature>
<evidence type="ECO:0000256" key="10">
    <source>
        <dbReference type="ARBA" id="ARBA00023242"/>
    </source>
</evidence>
<dbReference type="InterPro" id="IPR038718">
    <property type="entry name" value="SNF2-like_sf"/>
</dbReference>
<evidence type="ECO:0000256" key="11">
    <source>
        <dbReference type="SAM" id="Coils"/>
    </source>
</evidence>
<accession>A0ABR3GC91</accession>
<evidence type="ECO:0000256" key="9">
    <source>
        <dbReference type="ARBA" id="ARBA00023204"/>
    </source>
</evidence>
<reference evidence="15 16" key="1">
    <citation type="submission" date="2024-02" db="EMBL/GenBank/DDBJ databases">
        <title>Discinaceae phylogenomics.</title>
        <authorList>
            <person name="Dirks A.C."/>
            <person name="James T.Y."/>
        </authorList>
    </citation>
    <scope>NUCLEOTIDE SEQUENCE [LARGE SCALE GENOMIC DNA]</scope>
    <source>
        <strain evidence="15 16">ACD0624</strain>
    </source>
</reference>
<dbReference type="InterPro" id="IPR027417">
    <property type="entry name" value="P-loop_NTPase"/>
</dbReference>
<dbReference type="Gene3D" id="3.40.50.10810">
    <property type="entry name" value="Tandem AAA-ATPase domain"/>
    <property type="match status" value="1"/>
</dbReference>
<dbReference type="CDD" id="cd18000">
    <property type="entry name" value="DEXHc_ERCC6"/>
    <property type="match status" value="1"/>
</dbReference>
<evidence type="ECO:0000259" key="14">
    <source>
        <dbReference type="PROSITE" id="PS51194"/>
    </source>
</evidence>
<keyword evidence="3" id="KW-0547">Nucleotide-binding</keyword>
<dbReference type="SUPFAM" id="SSF52540">
    <property type="entry name" value="P-loop containing nucleoside triphosphate hydrolases"/>
    <property type="match status" value="2"/>
</dbReference>
<keyword evidence="11" id="KW-0175">Coiled coil</keyword>
<dbReference type="Gene3D" id="3.40.50.300">
    <property type="entry name" value="P-loop containing nucleotide triphosphate hydrolases"/>
    <property type="match status" value="1"/>
</dbReference>
<feature type="compositionally biased region" description="Low complexity" evidence="12">
    <location>
        <begin position="1146"/>
        <end position="1162"/>
    </location>
</feature>
<evidence type="ECO:0000256" key="6">
    <source>
        <dbReference type="ARBA" id="ARBA00022806"/>
    </source>
</evidence>
<evidence type="ECO:0000256" key="3">
    <source>
        <dbReference type="ARBA" id="ARBA00022741"/>
    </source>
</evidence>
<dbReference type="SMART" id="SM00487">
    <property type="entry name" value="DEXDc"/>
    <property type="match status" value="1"/>
</dbReference>
<feature type="domain" description="Helicase C-terminal" evidence="14">
    <location>
        <begin position="787"/>
        <end position="949"/>
    </location>
</feature>
<evidence type="ECO:0000259" key="13">
    <source>
        <dbReference type="PROSITE" id="PS51192"/>
    </source>
</evidence>
<dbReference type="Pfam" id="PF25875">
    <property type="entry name" value="WHD_Rad26_CSB"/>
    <property type="match status" value="1"/>
</dbReference>
<dbReference type="SMART" id="SM00490">
    <property type="entry name" value="HELICc"/>
    <property type="match status" value="1"/>
</dbReference>
<keyword evidence="4" id="KW-0227">DNA damage</keyword>
<dbReference type="InterPro" id="IPR001650">
    <property type="entry name" value="Helicase_C-like"/>
</dbReference>
<comment type="subcellular location">
    <subcellularLocation>
        <location evidence="1">Nucleus</location>
    </subcellularLocation>
</comment>
<evidence type="ECO:0000313" key="15">
    <source>
        <dbReference type="EMBL" id="KAL0633587.1"/>
    </source>
</evidence>
<keyword evidence="5" id="KW-0378">Hydrolase</keyword>
<dbReference type="PROSITE" id="PS51192">
    <property type="entry name" value="HELICASE_ATP_BIND_1"/>
    <property type="match status" value="1"/>
</dbReference>
<evidence type="ECO:0000256" key="12">
    <source>
        <dbReference type="SAM" id="MobiDB-lite"/>
    </source>
</evidence>